<dbReference type="InterPro" id="IPR001647">
    <property type="entry name" value="HTH_TetR"/>
</dbReference>
<reference evidence="6 7" key="1">
    <citation type="submission" date="2017-02" db="EMBL/GenBank/DDBJ databases">
        <title>Draft Genome Sequence of Streptomyces tsukubaensis F601, a Producer of the immunosuppressant tacrolimus FK506.</title>
        <authorList>
            <person name="Zong G."/>
            <person name="Zhong C."/>
            <person name="Fu J."/>
            <person name="Qin R."/>
            <person name="Cao G."/>
        </authorList>
    </citation>
    <scope>NUCLEOTIDE SEQUENCE [LARGE SCALE GENOMIC DNA]</scope>
    <source>
        <strain evidence="6 7">F601</strain>
    </source>
</reference>
<keyword evidence="7" id="KW-1185">Reference proteome</keyword>
<gene>
    <name evidence="6" type="ORF">B1H18_02260</name>
</gene>
<evidence type="ECO:0000256" key="4">
    <source>
        <dbReference type="PROSITE-ProRule" id="PRU00335"/>
    </source>
</evidence>
<evidence type="ECO:0000256" key="1">
    <source>
        <dbReference type="ARBA" id="ARBA00023015"/>
    </source>
</evidence>
<dbReference type="GO" id="GO:0003700">
    <property type="term" value="F:DNA-binding transcription factor activity"/>
    <property type="evidence" value="ECO:0007669"/>
    <property type="project" value="TreeGrafter"/>
</dbReference>
<dbReference type="AlphaFoldDB" id="A0A1V4AFQ7"/>
<feature type="domain" description="HTH tetR-type" evidence="5">
    <location>
        <begin position="22"/>
        <end position="82"/>
    </location>
</feature>
<dbReference type="PANTHER" id="PTHR30055:SF238">
    <property type="entry name" value="MYCOFACTOCIN BIOSYNTHESIS TRANSCRIPTIONAL REGULATOR MFTR-RELATED"/>
    <property type="match status" value="1"/>
</dbReference>
<dbReference type="PANTHER" id="PTHR30055">
    <property type="entry name" value="HTH-TYPE TRANSCRIPTIONAL REGULATOR RUTR"/>
    <property type="match status" value="1"/>
</dbReference>
<protein>
    <recommendedName>
        <fullName evidence="5">HTH tetR-type domain-containing protein</fullName>
    </recommendedName>
</protein>
<dbReference type="PRINTS" id="PR00455">
    <property type="entry name" value="HTHTETR"/>
</dbReference>
<evidence type="ECO:0000256" key="2">
    <source>
        <dbReference type="ARBA" id="ARBA00023125"/>
    </source>
</evidence>
<dbReference type="InterPro" id="IPR041347">
    <property type="entry name" value="MftR_C"/>
</dbReference>
<dbReference type="EMBL" id="MVFC01000001">
    <property type="protein sequence ID" value="OON82869.1"/>
    <property type="molecule type" value="Genomic_DNA"/>
</dbReference>
<sequence length="208" mass="22610">MTEQRTDTARMGRPPLTERRKAATRLEIARAAVRLFTAQGVAATSAGDIAREAGISTRTLWRYFPVKEQCVRPLLSPGVEALTAALRESPPEEPLTEALYRFRMGGAPAGETSAVMDLVRLTRDEPGLRAVWLQTHLEAEPRLAEAIAERTGEPPDGLRPRVRAAMINVALRAATEDFAWDEQPDRSLDAVVTEALLIASEGLSGSGP</sequence>
<proteinExistence type="predicted"/>
<dbReference type="OrthoDB" id="8688418at2"/>
<dbReference type="PROSITE" id="PS50977">
    <property type="entry name" value="HTH_TETR_2"/>
    <property type="match status" value="1"/>
</dbReference>
<name>A0A1V4AFQ7_9ACTN</name>
<dbReference type="SUPFAM" id="SSF46689">
    <property type="entry name" value="Homeodomain-like"/>
    <property type="match status" value="1"/>
</dbReference>
<evidence type="ECO:0000313" key="7">
    <source>
        <dbReference type="Proteomes" id="UP000190539"/>
    </source>
</evidence>
<comment type="caution">
    <text evidence="6">The sequence shown here is derived from an EMBL/GenBank/DDBJ whole genome shotgun (WGS) entry which is preliminary data.</text>
</comment>
<dbReference type="STRING" id="83656.B1H18_02260"/>
<organism evidence="6 7">
    <name type="scientific">Streptomyces tsukubensis</name>
    <dbReference type="NCBI Taxonomy" id="83656"/>
    <lineage>
        <taxon>Bacteria</taxon>
        <taxon>Bacillati</taxon>
        <taxon>Actinomycetota</taxon>
        <taxon>Actinomycetes</taxon>
        <taxon>Kitasatosporales</taxon>
        <taxon>Streptomycetaceae</taxon>
        <taxon>Streptomyces</taxon>
    </lineage>
</organism>
<dbReference type="RefSeq" id="WP_077964192.1">
    <property type="nucleotide sequence ID" value="NZ_CP045178.1"/>
</dbReference>
<evidence type="ECO:0000313" key="6">
    <source>
        <dbReference type="EMBL" id="OON82869.1"/>
    </source>
</evidence>
<evidence type="ECO:0000256" key="3">
    <source>
        <dbReference type="ARBA" id="ARBA00023163"/>
    </source>
</evidence>
<dbReference type="Gene3D" id="1.10.357.10">
    <property type="entry name" value="Tetracycline Repressor, domain 2"/>
    <property type="match status" value="1"/>
</dbReference>
<dbReference type="InterPro" id="IPR050109">
    <property type="entry name" value="HTH-type_TetR-like_transc_reg"/>
</dbReference>
<keyword evidence="1" id="KW-0805">Transcription regulation</keyword>
<dbReference type="GO" id="GO:0000976">
    <property type="term" value="F:transcription cis-regulatory region binding"/>
    <property type="evidence" value="ECO:0007669"/>
    <property type="project" value="TreeGrafter"/>
</dbReference>
<dbReference type="Proteomes" id="UP000190539">
    <property type="component" value="Unassembled WGS sequence"/>
</dbReference>
<evidence type="ECO:0000259" key="5">
    <source>
        <dbReference type="PROSITE" id="PS50977"/>
    </source>
</evidence>
<dbReference type="Pfam" id="PF17754">
    <property type="entry name" value="TetR_C_14"/>
    <property type="match status" value="1"/>
</dbReference>
<dbReference type="InterPro" id="IPR009057">
    <property type="entry name" value="Homeodomain-like_sf"/>
</dbReference>
<keyword evidence="2 4" id="KW-0238">DNA-binding</keyword>
<accession>A0A1V4AFQ7</accession>
<dbReference type="Pfam" id="PF00440">
    <property type="entry name" value="TetR_N"/>
    <property type="match status" value="1"/>
</dbReference>
<keyword evidence="3" id="KW-0804">Transcription</keyword>
<feature type="DNA-binding region" description="H-T-H motif" evidence="4">
    <location>
        <begin position="45"/>
        <end position="64"/>
    </location>
</feature>